<dbReference type="Proteomes" id="UP000770661">
    <property type="component" value="Unassembled WGS sequence"/>
</dbReference>
<proteinExistence type="predicted"/>
<dbReference type="AlphaFoldDB" id="A0A8J5D1M6"/>
<comment type="caution">
    <text evidence="2">The sequence shown here is derived from an EMBL/GenBank/DDBJ whole genome shotgun (WGS) entry which is preliminary data.</text>
</comment>
<evidence type="ECO:0000313" key="2">
    <source>
        <dbReference type="EMBL" id="KAG0726272.1"/>
    </source>
</evidence>
<feature type="compositionally biased region" description="Basic residues" evidence="1">
    <location>
        <begin position="11"/>
        <end position="23"/>
    </location>
</feature>
<reference evidence="2" key="1">
    <citation type="submission" date="2020-07" db="EMBL/GenBank/DDBJ databases">
        <title>The High-quality genome of the commercially important snow crab, Chionoecetes opilio.</title>
        <authorList>
            <person name="Jeong J.-H."/>
            <person name="Ryu S."/>
        </authorList>
    </citation>
    <scope>NUCLEOTIDE SEQUENCE</scope>
    <source>
        <strain evidence="2">MADBK_172401_WGS</strain>
        <tissue evidence="2">Digestive gland</tissue>
    </source>
</reference>
<organism evidence="2 3">
    <name type="scientific">Chionoecetes opilio</name>
    <name type="common">Atlantic snow crab</name>
    <name type="synonym">Cancer opilio</name>
    <dbReference type="NCBI Taxonomy" id="41210"/>
    <lineage>
        <taxon>Eukaryota</taxon>
        <taxon>Metazoa</taxon>
        <taxon>Ecdysozoa</taxon>
        <taxon>Arthropoda</taxon>
        <taxon>Crustacea</taxon>
        <taxon>Multicrustacea</taxon>
        <taxon>Malacostraca</taxon>
        <taxon>Eumalacostraca</taxon>
        <taxon>Eucarida</taxon>
        <taxon>Decapoda</taxon>
        <taxon>Pleocyemata</taxon>
        <taxon>Brachyura</taxon>
        <taxon>Eubrachyura</taxon>
        <taxon>Majoidea</taxon>
        <taxon>Majidae</taxon>
        <taxon>Chionoecetes</taxon>
    </lineage>
</organism>
<sequence>MGSRGSGSRGVLRHHGIQHRPQKRGLLSSSNRKWGKPAAFLPVVTIRAGVHAVVRPCSWVFSSPALLFKRFQTSWESIDRGTSARESWWKGSGDCSRGRQKGEALRWTLQVLQEREDLRDDYRELVKLGHHFPRWCPSRWNSIPCSWSNAPGQMDVKVLYSFKIWMFRGQFRLTKKEDRGLQRLCLFVVRVYAKAWI</sequence>
<feature type="region of interest" description="Disordered" evidence="1">
    <location>
        <begin position="1"/>
        <end position="30"/>
    </location>
</feature>
<gene>
    <name evidence="2" type="ORF">GWK47_036956</name>
</gene>
<evidence type="ECO:0000313" key="3">
    <source>
        <dbReference type="Proteomes" id="UP000770661"/>
    </source>
</evidence>
<protein>
    <submittedName>
        <fullName evidence="2">Uncharacterized protein</fullName>
    </submittedName>
</protein>
<name>A0A8J5D1M6_CHIOP</name>
<accession>A0A8J5D1M6</accession>
<dbReference type="EMBL" id="JACEEZ010004674">
    <property type="protein sequence ID" value="KAG0726272.1"/>
    <property type="molecule type" value="Genomic_DNA"/>
</dbReference>
<evidence type="ECO:0000256" key="1">
    <source>
        <dbReference type="SAM" id="MobiDB-lite"/>
    </source>
</evidence>
<keyword evidence="3" id="KW-1185">Reference proteome</keyword>
<dbReference type="OrthoDB" id="8062152at2759"/>